<name>A0ABR7N1I4_9FIRM</name>
<feature type="domain" description="Metallo-beta-lactamase" evidence="5">
    <location>
        <begin position="15"/>
        <end position="193"/>
    </location>
</feature>
<evidence type="ECO:0000313" key="7">
    <source>
        <dbReference type="Proteomes" id="UP000606193"/>
    </source>
</evidence>
<dbReference type="EMBL" id="JACRSX010000008">
    <property type="protein sequence ID" value="MBC8562497.1"/>
    <property type="molecule type" value="Genomic_DNA"/>
</dbReference>
<organism evidence="6 7">
    <name type="scientific">Jutongia huaianensis</name>
    <dbReference type="NCBI Taxonomy" id="2763668"/>
    <lineage>
        <taxon>Bacteria</taxon>
        <taxon>Bacillati</taxon>
        <taxon>Bacillota</taxon>
        <taxon>Clostridia</taxon>
        <taxon>Lachnospirales</taxon>
        <taxon>Lachnospiraceae</taxon>
        <taxon>Jutongia</taxon>
    </lineage>
</organism>
<dbReference type="SUPFAM" id="SSF56281">
    <property type="entry name" value="Metallo-hydrolase/oxidoreductase"/>
    <property type="match status" value="1"/>
</dbReference>
<comment type="cofactor">
    <cofactor evidence="1">
        <name>Zn(2+)</name>
        <dbReference type="ChEBI" id="CHEBI:29105"/>
    </cofactor>
</comment>
<evidence type="ECO:0000259" key="5">
    <source>
        <dbReference type="SMART" id="SM00849"/>
    </source>
</evidence>
<dbReference type="InterPro" id="IPR001279">
    <property type="entry name" value="Metallo-B-lactamas"/>
</dbReference>
<dbReference type="PANTHER" id="PTHR46233:SF3">
    <property type="entry name" value="HYDROXYACYLGLUTATHIONE HYDROLASE GLOC"/>
    <property type="match status" value="1"/>
</dbReference>
<keyword evidence="2" id="KW-0479">Metal-binding</keyword>
<evidence type="ECO:0000256" key="3">
    <source>
        <dbReference type="ARBA" id="ARBA00022801"/>
    </source>
</evidence>
<evidence type="ECO:0000256" key="4">
    <source>
        <dbReference type="ARBA" id="ARBA00022833"/>
    </source>
</evidence>
<dbReference type="SMART" id="SM00849">
    <property type="entry name" value="Lactamase_B"/>
    <property type="match status" value="1"/>
</dbReference>
<dbReference type="PANTHER" id="PTHR46233">
    <property type="entry name" value="HYDROXYACYLGLUTATHIONE HYDROLASE GLOC"/>
    <property type="match status" value="1"/>
</dbReference>
<reference evidence="6 7" key="1">
    <citation type="submission" date="2020-08" db="EMBL/GenBank/DDBJ databases">
        <title>Genome public.</title>
        <authorList>
            <person name="Liu C."/>
            <person name="Sun Q."/>
        </authorList>
    </citation>
    <scope>NUCLEOTIDE SEQUENCE [LARGE SCALE GENOMIC DNA]</scope>
    <source>
        <strain evidence="6 7">NSJ-37</strain>
    </source>
</reference>
<dbReference type="Gene3D" id="3.60.15.10">
    <property type="entry name" value="Ribonuclease Z/Hydroxyacylglutathione hydrolase-like"/>
    <property type="match status" value="1"/>
</dbReference>
<dbReference type="InterPro" id="IPR036866">
    <property type="entry name" value="RibonucZ/Hydroxyglut_hydro"/>
</dbReference>
<keyword evidence="4" id="KW-0862">Zinc</keyword>
<evidence type="ECO:0000313" key="6">
    <source>
        <dbReference type="EMBL" id="MBC8562497.1"/>
    </source>
</evidence>
<accession>A0ABR7N1I4</accession>
<dbReference type="RefSeq" id="WP_249297867.1">
    <property type="nucleotide sequence ID" value="NZ_JACRSX010000008.1"/>
</dbReference>
<gene>
    <name evidence="6" type="ORF">H8704_07635</name>
</gene>
<keyword evidence="7" id="KW-1185">Reference proteome</keyword>
<dbReference type="CDD" id="cd06262">
    <property type="entry name" value="metallo-hydrolase-like_MBL-fold"/>
    <property type="match status" value="1"/>
</dbReference>
<evidence type="ECO:0000256" key="2">
    <source>
        <dbReference type="ARBA" id="ARBA00022723"/>
    </source>
</evidence>
<dbReference type="Proteomes" id="UP000606193">
    <property type="component" value="Unassembled WGS sequence"/>
</dbReference>
<comment type="caution">
    <text evidence="6">The sequence shown here is derived from an EMBL/GenBank/DDBJ whole genome shotgun (WGS) entry which is preliminary data.</text>
</comment>
<protein>
    <submittedName>
        <fullName evidence="6">MBL fold metallo-hydrolase</fullName>
    </submittedName>
</protein>
<dbReference type="Pfam" id="PF00753">
    <property type="entry name" value="Lactamase_B"/>
    <property type="match status" value="1"/>
</dbReference>
<dbReference type="InterPro" id="IPR051453">
    <property type="entry name" value="MBL_Glyoxalase_II"/>
</dbReference>
<keyword evidence="3" id="KW-0378">Hydrolase</keyword>
<evidence type="ECO:0000256" key="1">
    <source>
        <dbReference type="ARBA" id="ARBA00001947"/>
    </source>
</evidence>
<sequence length="211" mass="23887">MSLLKCDFRVVGPIQTNCYFLYREDTKECLIIDPGYEADKIEAYVQKKQLHVAGILLTHGHFDHITAADEVRKKFQTKIYASGKEKELMADPRMNVSVMMGESVSLKADVWLEDGQELEMLGETMRCILTPGHTGGGMCFYFPKACMLFSGDTLFQESVGRTDFPTGSSRELIRSVREKLLVLPEAVRVYPGHGLMTTIRDEQMFNPYAVQ</sequence>
<proteinExistence type="predicted"/>